<dbReference type="RefSeq" id="WP_345234151.1">
    <property type="nucleotide sequence ID" value="NZ_BAABGZ010000012.1"/>
</dbReference>
<feature type="domain" description="LysM" evidence="3">
    <location>
        <begin position="418"/>
        <end position="462"/>
    </location>
</feature>
<evidence type="ECO:0000259" key="3">
    <source>
        <dbReference type="PROSITE" id="PS51782"/>
    </source>
</evidence>
<dbReference type="InterPro" id="IPR023346">
    <property type="entry name" value="Lysozyme-like_dom_sf"/>
</dbReference>
<evidence type="ECO:0000256" key="2">
    <source>
        <dbReference type="SAM" id="MobiDB-lite"/>
    </source>
</evidence>
<dbReference type="PROSITE" id="PS00922">
    <property type="entry name" value="TRANSGLYCOSYLASE"/>
    <property type="match status" value="1"/>
</dbReference>
<reference evidence="5" key="1">
    <citation type="journal article" date="2019" name="Int. J. Syst. Evol. Microbiol.">
        <title>The Global Catalogue of Microorganisms (GCM) 10K type strain sequencing project: providing services to taxonomists for standard genome sequencing and annotation.</title>
        <authorList>
            <consortium name="The Broad Institute Genomics Platform"/>
            <consortium name="The Broad Institute Genome Sequencing Center for Infectious Disease"/>
            <person name="Wu L."/>
            <person name="Ma J."/>
        </authorList>
    </citation>
    <scope>NUCLEOTIDE SEQUENCE [LARGE SCALE GENOMIC DNA]</scope>
    <source>
        <strain evidence="5">JCM 17923</strain>
    </source>
</reference>
<protein>
    <recommendedName>
        <fullName evidence="3">LysM domain-containing protein</fullName>
    </recommendedName>
</protein>
<name>A0ABP8I3Z2_9BACT</name>
<feature type="region of interest" description="Disordered" evidence="2">
    <location>
        <begin position="32"/>
        <end position="52"/>
    </location>
</feature>
<dbReference type="Pfam" id="PF01476">
    <property type="entry name" value="LysM"/>
    <property type="match status" value="3"/>
</dbReference>
<dbReference type="PROSITE" id="PS51782">
    <property type="entry name" value="LYSM"/>
    <property type="match status" value="3"/>
</dbReference>
<dbReference type="InterPro" id="IPR000189">
    <property type="entry name" value="Transglyc_AS"/>
</dbReference>
<dbReference type="PANTHER" id="PTHR33734:SF22">
    <property type="entry name" value="MEMBRANE-BOUND LYTIC MUREIN TRANSGLYCOSYLASE D"/>
    <property type="match status" value="1"/>
</dbReference>
<dbReference type="SUPFAM" id="SSF54106">
    <property type="entry name" value="LysM domain"/>
    <property type="match status" value="3"/>
</dbReference>
<dbReference type="CDD" id="cd16894">
    <property type="entry name" value="MltD-like"/>
    <property type="match status" value="1"/>
</dbReference>
<proteinExistence type="inferred from homology"/>
<dbReference type="Gene3D" id="1.10.530.10">
    <property type="match status" value="1"/>
</dbReference>
<dbReference type="Gene3D" id="3.10.350.10">
    <property type="entry name" value="LysM domain"/>
    <property type="match status" value="3"/>
</dbReference>
<dbReference type="SMART" id="SM00257">
    <property type="entry name" value="LysM"/>
    <property type="match status" value="3"/>
</dbReference>
<feature type="region of interest" description="Disordered" evidence="2">
    <location>
        <begin position="558"/>
        <end position="620"/>
    </location>
</feature>
<dbReference type="Pfam" id="PF01464">
    <property type="entry name" value="SLT"/>
    <property type="match status" value="1"/>
</dbReference>
<dbReference type="InterPro" id="IPR008258">
    <property type="entry name" value="Transglycosylase_SLT_dom_1"/>
</dbReference>
<dbReference type="Proteomes" id="UP001501153">
    <property type="component" value="Unassembled WGS sequence"/>
</dbReference>
<evidence type="ECO:0000256" key="1">
    <source>
        <dbReference type="ARBA" id="ARBA00007734"/>
    </source>
</evidence>
<dbReference type="InterPro" id="IPR036779">
    <property type="entry name" value="LysM_dom_sf"/>
</dbReference>
<dbReference type="PANTHER" id="PTHR33734">
    <property type="entry name" value="LYSM DOMAIN-CONTAINING GPI-ANCHORED PROTEIN 2"/>
    <property type="match status" value="1"/>
</dbReference>
<feature type="domain" description="LysM" evidence="3">
    <location>
        <begin position="712"/>
        <end position="755"/>
    </location>
</feature>
<comment type="caution">
    <text evidence="4">The sequence shown here is derived from an EMBL/GenBank/DDBJ whole genome shotgun (WGS) entry which is preliminary data.</text>
</comment>
<dbReference type="InterPro" id="IPR018392">
    <property type="entry name" value="LysM"/>
</dbReference>
<feature type="domain" description="LysM" evidence="3">
    <location>
        <begin position="626"/>
        <end position="669"/>
    </location>
</feature>
<accession>A0ABP8I3Z2</accession>
<comment type="similarity">
    <text evidence="1">Belongs to the transglycosylase Slt family.</text>
</comment>
<organism evidence="4 5">
    <name type="scientific">Hymenobacter saemangeumensis</name>
    <dbReference type="NCBI Taxonomy" id="1084522"/>
    <lineage>
        <taxon>Bacteria</taxon>
        <taxon>Pseudomonadati</taxon>
        <taxon>Bacteroidota</taxon>
        <taxon>Cytophagia</taxon>
        <taxon>Cytophagales</taxon>
        <taxon>Hymenobacteraceae</taxon>
        <taxon>Hymenobacter</taxon>
    </lineage>
</organism>
<keyword evidence="5" id="KW-1185">Reference proteome</keyword>
<dbReference type="SUPFAM" id="SSF53955">
    <property type="entry name" value="Lysozyme-like"/>
    <property type="match status" value="1"/>
</dbReference>
<gene>
    <name evidence="4" type="ORF">GCM10023185_08510</name>
</gene>
<feature type="compositionally biased region" description="Low complexity" evidence="2">
    <location>
        <begin position="603"/>
        <end position="620"/>
    </location>
</feature>
<evidence type="ECO:0000313" key="4">
    <source>
        <dbReference type="EMBL" id="GAA4350600.1"/>
    </source>
</evidence>
<dbReference type="CDD" id="cd00118">
    <property type="entry name" value="LysM"/>
    <property type="match status" value="3"/>
</dbReference>
<evidence type="ECO:0000313" key="5">
    <source>
        <dbReference type="Proteomes" id="UP001501153"/>
    </source>
</evidence>
<dbReference type="EMBL" id="BAABGZ010000012">
    <property type="protein sequence ID" value="GAA4350600.1"/>
    <property type="molecule type" value="Genomic_DNA"/>
</dbReference>
<sequence>MEQQFKKVGTLQPGRFWPLLALPLLLLKPAESRAQQGPPRTSKGRELAPVPLSTGDSLRVSLELEPDSLVAEPQLPAAIDSARLEWLRTPPTLRDLVCDRIGCFETDVPHTFNNSVMAYVTLFTARNRAYMQRVLEREQFYFPIFEKYLAQYNLPIDLKYLAVVESALIPTAKSHVGATGLWQFMGPTAGDLRLRRDEWVDERMHPEKATEAACKHLRYLYGVFHDWELVLAAYNWGAGNVQRTMRRTGKKNFWDMYPHMPAETRNYVPTFTAIMYSMKYAHAHGLHSEQLKYQVAEELDTLGLRGQAFDLRRLSRACGYDDSTYLTRYNPELFRASLPTGYRPYVVRYPASARLHLGDVDRATLLEYCQPVAALPALMQPRLVRLEGVEPFPSQQLLAATAGPRAETEEPTPRFRRVQHSVRRGETLATVAEKFDVSPAQLRRWNELPKGRPLKPGRKLLVFVPLPALAEPAKGSAVAVAAAPAVPTALRPTVSAEDAAARQALAAANAREAARMAELVEQEKKQAARLESIRQRQEVQQRAATAKAAAEARAAQLAARTRQAAEEKAARPPALAAAKAEEEPTTTEAEPAPAVVASKGRRPAPVAAEPAAKELPAPAPETAAPGVYVVRKGDYLTKLARENGVSVSQLVSWNHLDSETVVPGQKLLLQAPATEPTTAEPASIAAKVPVAAPVAAKAEKVASAQAGKAALKTHLVQPGDTLYNISRRFRVSVAELRRLNNLASDEVKLGQKLLVPQG</sequence>